<dbReference type="Gene3D" id="3.40.630.30">
    <property type="match status" value="1"/>
</dbReference>
<proteinExistence type="predicted"/>
<keyword evidence="2" id="KW-0808">Transferase</keyword>
<dbReference type="InterPro" id="IPR016181">
    <property type="entry name" value="Acyl_CoA_acyltransferase"/>
</dbReference>
<feature type="domain" description="N-acetyltransferase" evidence="1">
    <location>
        <begin position="6"/>
        <end position="167"/>
    </location>
</feature>
<evidence type="ECO:0000259" key="1">
    <source>
        <dbReference type="PROSITE" id="PS51186"/>
    </source>
</evidence>
<dbReference type="AlphaFoldDB" id="A0A0G0Q498"/>
<comment type="caution">
    <text evidence="2">The sequence shown here is derived from an EMBL/GenBank/DDBJ whole genome shotgun (WGS) entry which is preliminary data.</text>
</comment>
<evidence type="ECO:0000313" key="2">
    <source>
        <dbReference type="EMBL" id="KKR32186.1"/>
    </source>
</evidence>
<dbReference type="Pfam" id="PF00583">
    <property type="entry name" value="Acetyltransf_1"/>
    <property type="match status" value="1"/>
</dbReference>
<dbReference type="CDD" id="cd04301">
    <property type="entry name" value="NAT_SF"/>
    <property type="match status" value="1"/>
</dbReference>
<dbReference type="InterPro" id="IPR015947">
    <property type="entry name" value="PUA-like_sf"/>
</dbReference>
<dbReference type="SUPFAM" id="SSF88697">
    <property type="entry name" value="PUA domain-like"/>
    <property type="match status" value="1"/>
</dbReference>
<dbReference type="Proteomes" id="UP000034137">
    <property type="component" value="Unassembled WGS sequence"/>
</dbReference>
<protein>
    <submittedName>
        <fullName evidence="2">GCN5-related N-acetyltransferase</fullName>
    </submittedName>
</protein>
<dbReference type="SUPFAM" id="SSF55729">
    <property type="entry name" value="Acyl-CoA N-acyltransferases (Nat)"/>
    <property type="match status" value="1"/>
</dbReference>
<dbReference type="Pfam" id="PF04266">
    <property type="entry name" value="ASCH"/>
    <property type="match status" value="1"/>
</dbReference>
<accession>A0A0G0Q498</accession>
<dbReference type="InterPro" id="IPR000182">
    <property type="entry name" value="GNAT_dom"/>
</dbReference>
<gene>
    <name evidence="2" type="ORF">UT64_C0040G0009</name>
</gene>
<reference evidence="2 3" key="1">
    <citation type="journal article" date="2015" name="Nature">
        <title>rRNA introns, odd ribosomes, and small enigmatic genomes across a large radiation of phyla.</title>
        <authorList>
            <person name="Brown C.T."/>
            <person name="Hug L.A."/>
            <person name="Thomas B.C."/>
            <person name="Sharon I."/>
            <person name="Castelle C.J."/>
            <person name="Singh A."/>
            <person name="Wilkins M.J."/>
            <person name="Williams K.H."/>
            <person name="Banfield J.F."/>
        </authorList>
    </citation>
    <scope>NUCLEOTIDE SEQUENCE [LARGE SCALE GENOMIC DNA]</scope>
</reference>
<dbReference type="PROSITE" id="PS51186">
    <property type="entry name" value="GNAT"/>
    <property type="match status" value="1"/>
</dbReference>
<evidence type="ECO:0000313" key="3">
    <source>
        <dbReference type="Proteomes" id="UP000034137"/>
    </source>
</evidence>
<sequence length="449" mass="50999">MKTPFIVIREAGSGDYEFVANLMHNALEPYYGGDHRAHAKRIFDAHLDGGHDKVGFFSFEQLMFIMEVDNVKAGMIHLVGKRQSTYKISPLIVAPEFQGHFGLGSRLLEHAEKYVRDQNARQLYCTVAEKNISAMQFFARKDFIRAGTSESHYKYGVTEVMLYKPFYEISAITSLDQMNVSVIPFDETQQKMKEQVTQLLLTKLPLSFEGITDEWVGALFAGYNRRNTADINAKYKLIFVAIDNNNDVIGVAAATPKKGSPIKVMPFIATNMVAFEALLIDIPHQLVPYGHKLYIHIDPTAEEVVALQQLGWTLDAAMPNSYRPGIITQQWSLNIGEKTMKTMRVKKRFYDLIQSGKKDIEVRVGYDSIKRIKNGEHIQLISHTAHLNVRVNAIHHYPSFETMLDNEPYNRIAPDASTREEVLSLLKAIYPPEKEKLGVIAFELDLLKK</sequence>
<dbReference type="InterPro" id="IPR007374">
    <property type="entry name" value="ASCH_domain"/>
</dbReference>
<dbReference type="Gene3D" id="2.30.130.30">
    <property type="entry name" value="Hypothetical protein"/>
    <property type="match status" value="1"/>
</dbReference>
<dbReference type="EMBL" id="LBXO01000040">
    <property type="protein sequence ID" value="KKR32186.1"/>
    <property type="molecule type" value="Genomic_DNA"/>
</dbReference>
<dbReference type="GO" id="GO:0016747">
    <property type="term" value="F:acyltransferase activity, transferring groups other than amino-acyl groups"/>
    <property type="evidence" value="ECO:0007669"/>
    <property type="project" value="InterPro"/>
</dbReference>
<name>A0A0G0Q498_9BACT</name>
<organism evidence="2 3">
    <name type="scientific">Candidatus Falkowbacteria bacterium GW2011_GWF2_39_8</name>
    <dbReference type="NCBI Taxonomy" id="1618642"/>
    <lineage>
        <taxon>Bacteria</taxon>
        <taxon>Candidatus Falkowiibacteriota</taxon>
    </lineage>
</organism>